<dbReference type="NCBIfam" id="TIGR00006">
    <property type="entry name" value="16S rRNA (cytosine(1402)-N(4))-methyltransferase RsmH"/>
    <property type="match status" value="1"/>
</dbReference>
<evidence type="ECO:0000256" key="1">
    <source>
        <dbReference type="ARBA" id="ARBA00010396"/>
    </source>
</evidence>
<evidence type="ECO:0000256" key="2">
    <source>
        <dbReference type="ARBA" id="ARBA00022603"/>
    </source>
</evidence>
<dbReference type="Proteomes" id="UP000789831">
    <property type="component" value="Unassembled WGS sequence"/>
</dbReference>
<dbReference type="Pfam" id="PF01795">
    <property type="entry name" value="Methyltransf_5"/>
    <property type="match status" value="2"/>
</dbReference>
<dbReference type="SUPFAM" id="SSF53335">
    <property type="entry name" value="S-adenosyl-L-methionine-dependent methyltransferases"/>
    <property type="match status" value="1"/>
</dbReference>
<dbReference type="PANTHER" id="PTHR11265:SF0">
    <property type="entry name" value="12S RRNA N4-METHYLCYTIDINE METHYLTRANSFERASE"/>
    <property type="match status" value="1"/>
</dbReference>
<dbReference type="InterPro" id="IPR023397">
    <property type="entry name" value="SAM-dep_MeTrfase_MraW_recog"/>
</dbReference>
<keyword evidence="3" id="KW-0808">Transferase</keyword>
<name>A0A9N9HBB6_9GLOM</name>
<sequence length="256" mass="29357">EAHQPVMLEEVLDYLGSQENGIYVDGTFGSGGHSQAILEKIKNEVHLRKLNINLVNGFLFDLGLSSPQLAETTRGFSYRLNSPLDMRMSQKNDLTAAEIINNYPYEKLADIFYHYGEERKARAIARKICHWRKKEKITTTQQLVGIIAACFSQKSHKHPARKVFQALRIFINQELENLAQALESALKYLAINGRIIVISYHSLEDRIIKQTFKRYSLAGDFQIITKKPLTPNKEEIKINHQARSAKMRVMTRTVVK</sequence>
<protein>
    <submittedName>
        <fullName evidence="5">12960_t:CDS:1</fullName>
    </submittedName>
</protein>
<dbReference type="SUPFAM" id="SSF81799">
    <property type="entry name" value="Putative methyltransferase TM0872, insert domain"/>
    <property type="match status" value="1"/>
</dbReference>
<comment type="similarity">
    <text evidence="1">Belongs to the methyltransferase superfamily. RsmH family.</text>
</comment>
<comment type="caution">
    <text evidence="5">The sequence shown here is derived from an EMBL/GenBank/DDBJ whole genome shotgun (WGS) entry which is preliminary data.</text>
</comment>
<reference evidence="5" key="1">
    <citation type="submission" date="2021-06" db="EMBL/GenBank/DDBJ databases">
        <authorList>
            <person name="Kallberg Y."/>
            <person name="Tangrot J."/>
            <person name="Rosling A."/>
        </authorList>
    </citation>
    <scope>NUCLEOTIDE SEQUENCE</scope>
    <source>
        <strain evidence="5">MT106</strain>
    </source>
</reference>
<dbReference type="InterPro" id="IPR029063">
    <property type="entry name" value="SAM-dependent_MTases_sf"/>
</dbReference>
<dbReference type="GO" id="GO:0071424">
    <property type="term" value="F:rRNA (cytosine-N4-)-methyltransferase activity"/>
    <property type="evidence" value="ECO:0007669"/>
    <property type="project" value="TreeGrafter"/>
</dbReference>
<organism evidence="5 6">
    <name type="scientific">Ambispora gerdemannii</name>
    <dbReference type="NCBI Taxonomy" id="144530"/>
    <lineage>
        <taxon>Eukaryota</taxon>
        <taxon>Fungi</taxon>
        <taxon>Fungi incertae sedis</taxon>
        <taxon>Mucoromycota</taxon>
        <taxon>Glomeromycotina</taxon>
        <taxon>Glomeromycetes</taxon>
        <taxon>Archaeosporales</taxon>
        <taxon>Ambisporaceae</taxon>
        <taxon>Ambispora</taxon>
    </lineage>
</organism>
<keyword evidence="2" id="KW-0489">Methyltransferase</keyword>
<dbReference type="EMBL" id="CAJVPL010008363">
    <property type="protein sequence ID" value="CAG8673983.1"/>
    <property type="molecule type" value="Genomic_DNA"/>
</dbReference>
<dbReference type="HAMAP" id="MF_01007">
    <property type="entry name" value="16SrRNA_methyltr_H"/>
    <property type="match status" value="1"/>
</dbReference>
<dbReference type="GO" id="GO:0070475">
    <property type="term" value="P:rRNA base methylation"/>
    <property type="evidence" value="ECO:0007669"/>
    <property type="project" value="TreeGrafter"/>
</dbReference>
<dbReference type="InterPro" id="IPR002903">
    <property type="entry name" value="RsmH"/>
</dbReference>
<dbReference type="PANTHER" id="PTHR11265">
    <property type="entry name" value="S-ADENOSYL-METHYLTRANSFERASE MRAW"/>
    <property type="match status" value="1"/>
</dbReference>
<dbReference type="Gene3D" id="1.10.150.170">
    <property type="entry name" value="Putative methyltransferase TM0872, insert domain"/>
    <property type="match status" value="1"/>
</dbReference>
<evidence type="ECO:0000256" key="3">
    <source>
        <dbReference type="ARBA" id="ARBA00022679"/>
    </source>
</evidence>
<evidence type="ECO:0000256" key="4">
    <source>
        <dbReference type="ARBA" id="ARBA00022691"/>
    </source>
</evidence>
<accession>A0A9N9HBB6</accession>
<dbReference type="AlphaFoldDB" id="A0A9N9HBB6"/>
<gene>
    <name evidence="5" type="ORF">AGERDE_LOCUS12383</name>
</gene>
<dbReference type="Gene3D" id="3.40.50.150">
    <property type="entry name" value="Vaccinia Virus protein VP39"/>
    <property type="match status" value="2"/>
</dbReference>
<evidence type="ECO:0000313" key="6">
    <source>
        <dbReference type="Proteomes" id="UP000789831"/>
    </source>
</evidence>
<keyword evidence="4" id="KW-0949">S-adenosyl-L-methionine</keyword>
<evidence type="ECO:0000313" key="5">
    <source>
        <dbReference type="EMBL" id="CAG8673983.1"/>
    </source>
</evidence>
<feature type="non-terminal residue" evidence="5">
    <location>
        <position position="256"/>
    </location>
</feature>
<keyword evidence="6" id="KW-1185">Reference proteome</keyword>
<dbReference type="GO" id="GO:0005737">
    <property type="term" value="C:cytoplasm"/>
    <property type="evidence" value="ECO:0007669"/>
    <property type="project" value="TreeGrafter"/>
</dbReference>
<dbReference type="OrthoDB" id="16290at2759"/>
<proteinExistence type="inferred from homology"/>